<evidence type="ECO:0000256" key="1">
    <source>
        <dbReference type="ARBA" id="ARBA00022763"/>
    </source>
</evidence>
<sequence>MLVALSIRHVGPTAARALAREPGRCSGSASLAAGDQASLAQVEGVGPTIAEALHDWFDIGWHAALVDKWAEDGVRMQDERDESTPAPWRG</sequence>
<feature type="domain" description="Helix-hairpin-helix DNA-binding motif class 1" evidence="3">
    <location>
        <begin position="2"/>
        <end position="21"/>
    </location>
</feature>
<evidence type="ECO:0000313" key="4">
    <source>
        <dbReference type="EMBL" id="GMA88708.1"/>
    </source>
</evidence>
<name>A0ABQ6JKG3_9ACTN</name>
<dbReference type="SMART" id="SM00278">
    <property type="entry name" value="HhH1"/>
    <property type="match status" value="2"/>
</dbReference>
<dbReference type="Pfam" id="PF12826">
    <property type="entry name" value="HHH_2"/>
    <property type="match status" value="1"/>
</dbReference>
<dbReference type="InterPro" id="IPR003583">
    <property type="entry name" value="Hlx-hairpin-Hlx_DNA-bd_motif"/>
</dbReference>
<accession>A0ABQ6JKG3</accession>
<keyword evidence="1" id="KW-0227">DNA damage</keyword>
<evidence type="ECO:0000256" key="2">
    <source>
        <dbReference type="ARBA" id="ARBA00023204"/>
    </source>
</evidence>
<dbReference type="Proteomes" id="UP001157017">
    <property type="component" value="Unassembled WGS sequence"/>
</dbReference>
<proteinExistence type="predicted"/>
<evidence type="ECO:0000313" key="5">
    <source>
        <dbReference type="Proteomes" id="UP001157017"/>
    </source>
</evidence>
<feature type="domain" description="Helix-hairpin-helix DNA-binding motif class 1" evidence="3">
    <location>
        <begin position="37"/>
        <end position="56"/>
    </location>
</feature>
<gene>
    <name evidence="4" type="ORF">GCM10025868_39580</name>
</gene>
<keyword evidence="2" id="KW-0234">DNA repair</keyword>
<dbReference type="SUPFAM" id="SSF47781">
    <property type="entry name" value="RuvA domain 2-like"/>
    <property type="match status" value="1"/>
</dbReference>
<protein>
    <recommendedName>
        <fullName evidence="3">Helix-hairpin-helix DNA-binding motif class 1 domain-containing protein</fullName>
    </recommendedName>
</protein>
<comment type="caution">
    <text evidence="4">The sequence shown here is derived from an EMBL/GenBank/DDBJ whole genome shotgun (WGS) entry which is preliminary data.</text>
</comment>
<dbReference type="EMBL" id="BSUZ01000001">
    <property type="protein sequence ID" value="GMA88708.1"/>
    <property type="molecule type" value="Genomic_DNA"/>
</dbReference>
<dbReference type="Gene3D" id="1.10.150.20">
    <property type="entry name" value="5' to 3' exonuclease, C-terminal subdomain"/>
    <property type="match status" value="1"/>
</dbReference>
<dbReference type="InterPro" id="IPR010994">
    <property type="entry name" value="RuvA_2-like"/>
</dbReference>
<organism evidence="4 5">
    <name type="scientific">Angustibacter aerolatus</name>
    <dbReference type="NCBI Taxonomy" id="1162965"/>
    <lineage>
        <taxon>Bacteria</taxon>
        <taxon>Bacillati</taxon>
        <taxon>Actinomycetota</taxon>
        <taxon>Actinomycetes</taxon>
        <taxon>Kineosporiales</taxon>
        <taxon>Kineosporiaceae</taxon>
    </lineage>
</organism>
<evidence type="ECO:0000259" key="3">
    <source>
        <dbReference type="SMART" id="SM00278"/>
    </source>
</evidence>
<reference evidence="5" key="1">
    <citation type="journal article" date="2019" name="Int. J. Syst. Evol. Microbiol.">
        <title>The Global Catalogue of Microorganisms (GCM) 10K type strain sequencing project: providing services to taxonomists for standard genome sequencing and annotation.</title>
        <authorList>
            <consortium name="The Broad Institute Genomics Platform"/>
            <consortium name="The Broad Institute Genome Sequencing Center for Infectious Disease"/>
            <person name="Wu L."/>
            <person name="Ma J."/>
        </authorList>
    </citation>
    <scope>NUCLEOTIDE SEQUENCE [LARGE SCALE GENOMIC DNA]</scope>
    <source>
        <strain evidence="5">NBRC 108730</strain>
    </source>
</reference>
<dbReference type="InterPro" id="IPR041663">
    <property type="entry name" value="DisA/LigA_HHH"/>
</dbReference>
<keyword evidence="5" id="KW-1185">Reference proteome</keyword>